<accession>A0A3N1X340</accession>
<dbReference type="InterPro" id="IPR018317">
    <property type="entry name" value="QueC"/>
</dbReference>
<protein>
    <recommendedName>
        <fullName evidence="8 10">7-cyano-7-deazaguanine synthase</fullName>
        <ecNumber evidence="8 10">6.3.4.20</ecNumber>
    </recommendedName>
    <alternativeName>
        <fullName evidence="10">7-cyano-7-carbaguanine synthase</fullName>
    </alternativeName>
    <alternativeName>
        <fullName evidence="10">PreQ(0) synthase</fullName>
    </alternativeName>
    <alternativeName>
        <fullName evidence="10">Queuosine biosynthesis protein QueC</fullName>
    </alternativeName>
</protein>
<evidence type="ECO:0000256" key="7">
    <source>
        <dbReference type="ARBA" id="ARBA00037993"/>
    </source>
</evidence>
<evidence type="ECO:0000313" key="12">
    <source>
        <dbReference type="Proteomes" id="UP000273083"/>
    </source>
</evidence>
<dbReference type="PIRSF" id="PIRSF006293">
    <property type="entry name" value="ExsB"/>
    <property type="match status" value="1"/>
</dbReference>
<dbReference type="GO" id="GO:0016879">
    <property type="term" value="F:ligase activity, forming carbon-nitrogen bonds"/>
    <property type="evidence" value="ECO:0007669"/>
    <property type="project" value="UniProtKB-UniRule"/>
</dbReference>
<dbReference type="InterPro" id="IPR014729">
    <property type="entry name" value="Rossmann-like_a/b/a_fold"/>
</dbReference>
<dbReference type="GO" id="GO:0005524">
    <property type="term" value="F:ATP binding"/>
    <property type="evidence" value="ECO:0007669"/>
    <property type="project" value="UniProtKB-UniRule"/>
</dbReference>
<comment type="subunit">
    <text evidence="10">Homodimer.</text>
</comment>
<dbReference type="CDD" id="cd01995">
    <property type="entry name" value="QueC-like"/>
    <property type="match status" value="1"/>
</dbReference>
<dbReference type="UniPathway" id="UPA00391"/>
<keyword evidence="6 10" id="KW-0067">ATP-binding</keyword>
<dbReference type="SUPFAM" id="SSF52402">
    <property type="entry name" value="Adenine nucleotide alpha hydrolases-like"/>
    <property type="match status" value="1"/>
</dbReference>
<keyword evidence="4 10" id="KW-0547">Nucleotide-binding</keyword>
<dbReference type="EMBL" id="RJVG01000023">
    <property type="protein sequence ID" value="ROR21213.1"/>
    <property type="molecule type" value="Genomic_DNA"/>
</dbReference>
<keyword evidence="3 10" id="KW-0479">Metal-binding</keyword>
<proteinExistence type="inferred from homology"/>
<dbReference type="HAMAP" id="MF_01633">
    <property type="entry name" value="QueC"/>
    <property type="match status" value="1"/>
</dbReference>
<comment type="similarity">
    <text evidence="7 10">Belongs to the QueC family.</text>
</comment>
<name>A0A3N1X340_9FIRM</name>
<evidence type="ECO:0000313" key="11">
    <source>
        <dbReference type="EMBL" id="ROR21213.1"/>
    </source>
</evidence>
<dbReference type="Proteomes" id="UP000273083">
    <property type="component" value="Unassembled WGS sequence"/>
</dbReference>
<dbReference type="Pfam" id="PF06508">
    <property type="entry name" value="QueC"/>
    <property type="match status" value="1"/>
</dbReference>
<evidence type="ECO:0000256" key="5">
    <source>
        <dbReference type="ARBA" id="ARBA00022833"/>
    </source>
</evidence>
<feature type="binding site" evidence="10">
    <location>
        <position position="202"/>
    </location>
    <ligand>
        <name>Zn(2+)</name>
        <dbReference type="ChEBI" id="CHEBI:29105"/>
    </ligand>
</feature>
<evidence type="ECO:0000256" key="4">
    <source>
        <dbReference type="ARBA" id="ARBA00022741"/>
    </source>
</evidence>
<dbReference type="NCBIfam" id="TIGR00364">
    <property type="entry name" value="7-cyano-7-deazaguanine synthase QueC"/>
    <property type="match status" value="1"/>
</dbReference>
<evidence type="ECO:0000256" key="2">
    <source>
        <dbReference type="ARBA" id="ARBA00022598"/>
    </source>
</evidence>
<reference evidence="11 12" key="1">
    <citation type="submission" date="2018-11" db="EMBL/GenBank/DDBJ databases">
        <title>Genomic Encyclopedia of Type Strains, Phase IV (KMG-IV): sequencing the most valuable type-strain genomes for metagenomic binning, comparative biology and taxonomic classification.</title>
        <authorList>
            <person name="Goeker M."/>
        </authorList>
    </citation>
    <scope>NUCLEOTIDE SEQUENCE [LARGE SCALE GENOMIC DNA]</scope>
    <source>
        <strain evidence="11 12">DSM 26537</strain>
    </source>
</reference>
<comment type="cofactor">
    <cofactor evidence="10">
        <name>Zn(2+)</name>
        <dbReference type="ChEBI" id="CHEBI:29105"/>
    </cofactor>
    <text evidence="10">Binds 1 zinc ion per subunit.</text>
</comment>
<evidence type="ECO:0000256" key="1">
    <source>
        <dbReference type="ARBA" id="ARBA00005061"/>
    </source>
</evidence>
<comment type="function">
    <text evidence="10">Catalyzes the ATP-dependent conversion of 7-carboxy-7-deazaguanine (CDG) to 7-cyano-7-deazaguanine (preQ(0)).</text>
</comment>
<feature type="binding site" evidence="10">
    <location>
        <position position="205"/>
    </location>
    <ligand>
        <name>Zn(2+)</name>
        <dbReference type="ChEBI" id="CHEBI:29105"/>
    </ligand>
</feature>
<organism evidence="11 12">
    <name type="scientific">Mobilisporobacter senegalensis</name>
    <dbReference type="NCBI Taxonomy" id="1329262"/>
    <lineage>
        <taxon>Bacteria</taxon>
        <taxon>Bacillati</taxon>
        <taxon>Bacillota</taxon>
        <taxon>Clostridia</taxon>
        <taxon>Lachnospirales</taxon>
        <taxon>Lachnospiraceae</taxon>
        <taxon>Mobilisporobacter</taxon>
    </lineage>
</organism>
<comment type="pathway">
    <text evidence="1 10">Purine metabolism; 7-cyano-7-deazaguanine biosynthesis.</text>
</comment>
<dbReference type="Gene3D" id="3.40.50.620">
    <property type="entry name" value="HUPs"/>
    <property type="match status" value="1"/>
</dbReference>
<dbReference type="PANTHER" id="PTHR42914:SF1">
    <property type="entry name" value="7-CYANO-7-DEAZAGUANINE SYNTHASE"/>
    <property type="match status" value="1"/>
</dbReference>
<comment type="caution">
    <text evidence="11">The sequence shown here is derived from an EMBL/GenBank/DDBJ whole genome shotgun (WGS) entry which is preliminary data.</text>
</comment>
<keyword evidence="12" id="KW-1185">Reference proteome</keyword>
<keyword evidence="2 10" id="KW-0436">Ligase</keyword>
<evidence type="ECO:0000256" key="8">
    <source>
        <dbReference type="ARBA" id="ARBA00039149"/>
    </source>
</evidence>
<dbReference type="OrthoDB" id="9789567at2"/>
<dbReference type="PANTHER" id="PTHR42914">
    <property type="entry name" value="7-CYANO-7-DEAZAGUANINE SYNTHASE"/>
    <property type="match status" value="1"/>
</dbReference>
<feature type="binding site" evidence="10">
    <location>
        <position position="208"/>
    </location>
    <ligand>
        <name>Zn(2+)</name>
        <dbReference type="ChEBI" id="CHEBI:29105"/>
    </ligand>
</feature>
<dbReference type="AlphaFoldDB" id="A0A3N1X340"/>
<feature type="binding site" evidence="10">
    <location>
        <position position="194"/>
    </location>
    <ligand>
        <name>Zn(2+)</name>
        <dbReference type="ChEBI" id="CHEBI:29105"/>
    </ligand>
</feature>
<dbReference type="GO" id="GO:0008270">
    <property type="term" value="F:zinc ion binding"/>
    <property type="evidence" value="ECO:0007669"/>
    <property type="project" value="UniProtKB-UniRule"/>
</dbReference>
<dbReference type="RefSeq" id="WP_123611025.1">
    <property type="nucleotide sequence ID" value="NZ_RJVG01000023.1"/>
</dbReference>
<gene>
    <name evidence="10" type="primary">queC</name>
    <name evidence="11" type="ORF">EDD66_1235</name>
</gene>
<evidence type="ECO:0000256" key="6">
    <source>
        <dbReference type="ARBA" id="ARBA00022840"/>
    </source>
</evidence>
<comment type="catalytic activity">
    <reaction evidence="9 10">
        <text>7-carboxy-7-carbaguanine + NH4(+) + 2 ATP = 7-cyano-7-carbaguanine + 2 AMP + 2 diphosphate + 2 H(+)</text>
        <dbReference type="Rhea" id="RHEA:27982"/>
        <dbReference type="ChEBI" id="CHEBI:15378"/>
        <dbReference type="ChEBI" id="CHEBI:28938"/>
        <dbReference type="ChEBI" id="CHEBI:30616"/>
        <dbReference type="ChEBI" id="CHEBI:33019"/>
        <dbReference type="ChEBI" id="CHEBI:45075"/>
        <dbReference type="ChEBI" id="CHEBI:61036"/>
        <dbReference type="ChEBI" id="CHEBI:456215"/>
        <dbReference type="EC" id="6.3.4.20"/>
    </reaction>
</comment>
<feature type="binding site" evidence="10">
    <location>
        <begin position="7"/>
        <end position="17"/>
    </location>
    <ligand>
        <name>ATP</name>
        <dbReference type="ChEBI" id="CHEBI:30616"/>
    </ligand>
</feature>
<sequence>MKALVLFSGGIDSSTCLAMAINSFGNNNVICLTISYGQKHKKELEAAQNIVEYYGVDNIIIDLSTIFIMSNCSLLSHSDQEIPNTSYMEQLNSINGQPVSTYVPFRNGTFLSIAASIAISNDCDFIYYGAHMDDAAGNAYPDCSISFYKSIGSAIYEGSGQKLKVIAPFISLNKTQIVAHGITLGVPYNLTWSCYNGSKIPCGKCGTCLDRQKAFENNHLTDPLIEERI</sequence>
<evidence type="ECO:0000256" key="9">
    <source>
        <dbReference type="ARBA" id="ARBA00047890"/>
    </source>
</evidence>
<dbReference type="GO" id="GO:0008616">
    <property type="term" value="P:tRNA queuosine(34) biosynthetic process"/>
    <property type="evidence" value="ECO:0007669"/>
    <property type="project" value="UniProtKB-UniRule"/>
</dbReference>
<evidence type="ECO:0000256" key="3">
    <source>
        <dbReference type="ARBA" id="ARBA00022723"/>
    </source>
</evidence>
<dbReference type="EC" id="6.3.4.20" evidence="8 10"/>
<evidence type="ECO:0000256" key="10">
    <source>
        <dbReference type="HAMAP-Rule" id="MF_01633"/>
    </source>
</evidence>
<keyword evidence="10" id="KW-0671">Queuosine biosynthesis</keyword>
<keyword evidence="5 10" id="KW-0862">Zinc</keyword>